<name>A0ABT3J4M3_9RHOB</name>
<accession>A0ABT3J4M3</accession>
<dbReference type="InterPro" id="IPR036388">
    <property type="entry name" value="WH-like_DNA-bd_sf"/>
</dbReference>
<keyword evidence="2" id="KW-0238">DNA-binding</keyword>
<dbReference type="CDD" id="cd06170">
    <property type="entry name" value="LuxR_C_like"/>
    <property type="match status" value="1"/>
</dbReference>
<dbReference type="InterPro" id="IPR016032">
    <property type="entry name" value="Sig_transdc_resp-reg_C-effctor"/>
</dbReference>
<dbReference type="Gene3D" id="1.25.40.10">
    <property type="entry name" value="Tetratricopeptide repeat domain"/>
    <property type="match status" value="3"/>
</dbReference>
<dbReference type="RefSeq" id="WP_264772352.1">
    <property type="nucleotide sequence ID" value="NZ_JAPDOG010000012.1"/>
</dbReference>
<dbReference type="EMBL" id="JAPDOG010000012">
    <property type="protein sequence ID" value="MCW3782618.1"/>
    <property type="molecule type" value="Genomic_DNA"/>
</dbReference>
<sequence>MSQGEDIRSGRQAYSTMRWAEAHARLSTADGLERLKAADIERLGNAAYLVGRDEEAVRVWTRAHNFYVDDADVGHAVRVGFLLSLTSLLRGEMSQGNGWLARIQRLLETATGYPAEQGLSRLLMAIRQMFGGDPDGALPSFDAAVAVGTQERDPDLLALALLCRGQALVATGRAPEGAASLDEAMVSVTGGQVSPILSGIIYCAVILTCQSLFDSERSREWTAVFDDWCGGQPDLVPFRGQCLIHRSEILQMKGDWSGAMTAADRACHWLADRTEATVGRAYYQKGEMHRLLGDCDAAEACYERALRQGVNPQPGRALLRLAKGQAEAALATIRTACGSRYGAPAVPGDPERLKLLGPSVEICLAAGETGTAVAAAEELSGWASALGTPLVQATSAHATGAVLASTGDRDAALAEFSGALALWQRLAIPYEAARTRARLTGLYHDLGDDDSAEAHRRIAEATFSDLGASHDLSGVVRTLRGGTSCGLTCRHIDVLRLLADGRTNREIAAELGISRHTVARHMSNIFDKTGVSSRAAAVAFAHKNRLLS</sequence>
<evidence type="ECO:0000313" key="6">
    <source>
        <dbReference type="Proteomes" id="UP001207582"/>
    </source>
</evidence>
<reference evidence="5 6" key="1">
    <citation type="submission" date="2022-10" db="EMBL/GenBank/DDBJ databases">
        <title>Defluviimonas sp. CAU 1641 isolated from mud.</title>
        <authorList>
            <person name="Kim W."/>
        </authorList>
    </citation>
    <scope>NUCLEOTIDE SEQUENCE [LARGE SCALE GENOMIC DNA]</scope>
    <source>
        <strain evidence="5 6">CAU 1641</strain>
    </source>
</reference>
<evidence type="ECO:0000256" key="3">
    <source>
        <dbReference type="ARBA" id="ARBA00023163"/>
    </source>
</evidence>
<evidence type="ECO:0000256" key="2">
    <source>
        <dbReference type="ARBA" id="ARBA00023125"/>
    </source>
</evidence>
<dbReference type="Pfam" id="PF00196">
    <property type="entry name" value="GerE"/>
    <property type="match status" value="1"/>
</dbReference>
<dbReference type="SMART" id="SM00028">
    <property type="entry name" value="TPR"/>
    <property type="match status" value="2"/>
</dbReference>
<dbReference type="SUPFAM" id="SSF46894">
    <property type="entry name" value="C-terminal effector domain of the bipartite response regulators"/>
    <property type="match status" value="1"/>
</dbReference>
<dbReference type="InterPro" id="IPR000792">
    <property type="entry name" value="Tscrpt_reg_LuxR_C"/>
</dbReference>
<dbReference type="PROSITE" id="PS00622">
    <property type="entry name" value="HTH_LUXR_1"/>
    <property type="match status" value="1"/>
</dbReference>
<proteinExistence type="predicted"/>
<dbReference type="Proteomes" id="UP001207582">
    <property type="component" value="Unassembled WGS sequence"/>
</dbReference>
<dbReference type="InterPro" id="IPR011990">
    <property type="entry name" value="TPR-like_helical_dom_sf"/>
</dbReference>
<evidence type="ECO:0000259" key="4">
    <source>
        <dbReference type="PROSITE" id="PS50043"/>
    </source>
</evidence>
<gene>
    <name evidence="5" type="ORF">OM960_13580</name>
</gene>
<protein>
    <submittedName>
        <fullName evidence="5">LuxR C-terminal-related transcriptional regulator</fullName>
    </submittedName>
</protein>
<dbReference type="InterPro" id="IPR019734">
    <property type="entry name" value="TPR_rpt"/>
</dbReference>
<dbReference type="SUPFAM" id="SSF48452">
    <property type="entry name" value="TPR-like"/>
    <property type="match status" value="2"/>
</dbReference>
<comment type="caution">
    <text evidence="5">The sequence shown here is derived from an EMBL/GenBank/DDBJ whole genome shotgun (WGS) entry which is preliminary data.</text>
</comment>
<evidence type="ECO:0000256" key="1">
    <source>
        <dbReference type="ARBA" id="ARBA00023015"/>
    </source>
</evidence>
<feature type="domain" description="HTH luxR-type" evidence="4">
    <location>
        <begin position="480"/>
        <end position="545"/>
    </location>
</feature>
<keyword evidence="1" id="KW-0805">Transcription regulation</keyword>
<evidence type="ECO:0000313" key="5">
    <source>
        <dbReference type="EMBL" id="MCW3782618.1"/>
    </source>
</evidence>
<keyword evidence="6" id="KW-1185">Reference proteome</keyword>
<organism evidence="5 6">
    <name type="scientific">Defluviimonas salinarum</name>
    <dbReference type="NCBI Taxonomy" id="2992147"/>
    <lineage>
        <taxon>Bacteria</taxon>
        <taxon>Pseudomonadati</taxon>
        <taxon>Pseudomonadota</taxon>
        <taxon>Alphaproteobacteria</taxon>
        <taxon>Rhodobacterales</taxon>
        <taxon>Paracoccaceae</taxon>
        <taxon>Albidovulum</taxon>
    </lineage>
</organism>
<dbReference type="SMART" id="SM00421">
    <property type="entry name" value="HTH_LUXR"/>
    <property type="match status" value="1"/>
</dbReference>
<dbReference type="PANTHER" id="PTHR44688:SF16">
    <property type="entry name" value="DNA-BINDING TRANSCRIPTIONAL ACTIVATOR DEVR_DOSR"/>
    <property type="match status" value="1"/>
</dbReference>
<dbReference type="PRINTS" id="PR00038">
    <property type="entry name" value="HTHLUXR"/>
</dbReference>
<keyword evidence="3" id="KW-0804">Transcription</keyword>
<dbReference type="Gene3D" id="1.10.10.10">
    <property type="entry name" value="Winged helix-like DNA-binding domain superfamily/Winged helix DNA-binding domain"/>
    <property type="match status" value="1"/>
</dbReference>
<dbReference type="PROSITE" id="PS50043">
    <property type="entry name" value="HTH_LUXR_2"/>
    <property type="match status" value="1"/>
</dbReference>
<dbReference type="PANTHER" id="PTHR44688">
    <property type="entry name" value="DNA-BINDING TRANSCRIPTIONAL ACTIVATOR DEVR_DOSR"/>
    <property type="match status" value="1"/>
</dbReference>